<dbReference type="Pfam" id="PF01725">
    <property type="entry name" value="Ham1p_like"/>
    <property type="match status" value="1"/>
</dbReference>
<dbReference type="SUPFAM" id="SSF52972">
    <property type="entry name" value="ITPase-like"/>
    <property type="match status" value="1"/>
</dbReference>
<comment type="caution">
    <text evidence="2">The sequence shown here is derived from an EMBL/GenBank/DDBJ whole genome shotgun (WGS) entry which is preliminary data.</text>
</comment>
<protein>
    <submittedName>
        <fullName evidence="2">Non-canonical purine NTP pyrophosphatase</fullName>
    </submittedName>
</protein>
<proteinExistence type="predicted"/>
<dbReference type="CDD" id="cd00985">
    <property type="entry name" value="Maf_Ham1"/>
    <property type="match status" value="1"/>
</dbReference>
<name>A0ABT0ZNK2_9LACO</name>
<organism evidence="2 3">
    <name type="scientific">Fructobacillus apis</name>
    <dbReference type="NCBI Taxonomy" id="2935017"/>
    <lineage>
        <taxon>Bacteria</taxon>
        <taxon>Bacillati</taxon>
        <taxon>Bacillota</taxon>
        <taxon>Bacilli</taxon>
        <taxon>Lactobacillales</taxon>
        <taxon>Lactobacillaceae</taxon>
        <taxon>Fructobacillus</taxon>
    </lineage>
</organism>
<dbReference type="RefSeq" id="WP_252442008.1">
    <property type="nucleotide sequence ID" value="NZ_JAMWYK010000001.1"/>
</dbReference>
<gene>
    <name evidence="2" type="ORF">NFX39_00505</name>
</gene>
<keyword evidence="1" id="KW-0378">Hydrolase</keyword>
<dbReference type="Gene3D" id="3.90.950.10">
    <property type="match status" value="1"/>
</dbReference>
<evidence type="ECO:0000313" key="3">
    <source>
        <dbReference type="Proteomes" id="UP001523234"/>
    </source>
</evidence>
<dbReference type="InterPro" id="IPR002637">
    <property type="entry name" value="RdgB/HAM1"/>
</dbReference>
<reference evidence="2 3" key="1">
    <citation type="submission" date="2022-06" db="EMBL/GenBank/DDBJ databases">
        <title>Fructobacillus taiwanensis sp. nov., isolated from the honeybee.</title>
        <authorList>
            <person name="Chen Y.-S."/>
            <person name="Wang L.-T."/>
            <person name="Lee Y.-S."/>
            <person name="Chang Y.-C."/>
            <person name="Wu H.-C."/>
            <person name="Liao C.-Y."/>
            <person name="Chen W.-H."/>
            <person name="Deng J.-N."/>
            <person name="Wang Y.-H."/>
        </authorList>
    </citation>
    <scope>NUCLEOTIDE SEQUENCE [LARGE SCALE GENOMIC DNA]</scope>
    <source>
        <strain evidence="2 3">W13</strain>
    </source>
</reference>
<evidence type="ECO:0000313" key="2">
    <source>
        <dbReference type="EMBL" id="MCO0831577.1"/>
    </source>
</evidence>
<keyword evidence="3" id="KW-1185">Reference proteome</keyword>
<sequence>MRFVFATNNQKKIMELKKFGALLDQEVVGYEEVLGKRLAFPAESEDSLEDNAKAKANFVHQYLPDEWVLADDTGFFLEAFPDRFGVTAAREMKELGLSGSENINRYLLDLYKDVPDEKRGAYFLATMALVSPEGKVVVVAERGGVAIAHEPHGGPELGGITDIILGENGQTLSAMPLEEVLDYHDRSRALRALIEAVSKQ</sequence>
<evidence type="ECO:0000256" key="1">
    <source>
        <dbReference type="ARBA" id="ARBA00022801"/>
    </source>
</evidence>
<dbReference type="EMBL" id="JAMWYK010000001">
    <property type="protein sequence ID" value="MCO0831577.1"/>
    <property type="molecule type" value="Genomic_DNA"/>
</dbReference>
<accession>A0ABT0ZNK2</accession>
<dbReference type="Proteomes" id="UP001523234">
    <property type="component" value="Unassembled WGS sequence"/>
</dbReference>
<dbReference type="InterPro" id="IPR029001">
    <property type="entry name" value="ITPase-like_fam"/>
</dbReference>